<dbReference type="AlphaFoldDB" id="A0A922KY36"/>
<evidence type="ECO:0000313" key="4">
    <source>
        <dbReference type="Proteomes" id="UP000790347"/>
    </source>
</evidence>
<reference evidence="2" key="2">
    <citation type="submission" date="2020-06" db="EMBL/GenBank/DDBJ databases">
        <authorList>
            <person name="Ji K."/>
            <person name="Li J."/>
        </authorList>
    </citation>
    <scope>NUCLEOTIDE SEQUENCE</scope>
    <source>
        <strain evidence="2">JKM2019</strain>
        <tissue evidence="2">Whole body</tissue>
    </source>
</reference>
<evidence type="ECO:0000256" key="1">
    <source>
        <dbReference type="SAM" id="Phobius"/>
    </source>
</evidence>
<keyword evidence="1" id="KW-0472">Membrane</keyword>
<protein>
    <submittedName>
        <fullName evidence="3">Uncharacterized protein</fullName>
    </submittedName>
</protein>
<reference evidence="2" key="3">
    <citation type="journal article" date="2021" name="World Allergy Organ. J.">
        <title>Chromosome-level assembly of Dermatophagoides farinae genome and transcriptome reveals two novel allergens Der f 37 and Der f 39.</title>
        <authorList>
            <person name="Chen J."/>
            <person name="Cai Z."/>
            <person name="Fan D."/>
            <person name="Hu J."/>
            <person name="Hou Y."/>
            <person name="He Y."/>
            <person name="Zhang Z."/>
            <person name="Zhao Z."/>
            <person name="Gao P."/>
            <person name="Hu W."/>
            <person name="Sun J."/>
            <person name="Li J."/>
            <person name="Ji K."/>
        </authorList>
    </citation>
    <scope>NUCLEOTIDE SEQUENCE</scope>
    <source>
        <strain evidence="2">JKM2019</strain>
    </source>
</reference>
<keyword evidence="1" id="KW-0812">Transmembrane</keyword>
<keyword evidence="4" id="KW-1185">Reference proteome</keyword>
<dbReference type="Proteomes" id="UP000828236">
    <property type="component" value="Unassembled WGS sequence"/>
</dbReference>
<reference evidence="3" key="4">
    <citation type="journal article" date="2022" name="Res Sq">
        <title>Comparative Genomics Reveals Insights into the Divergent Evolution of Astigmatic Mites and Household Pest Adaptations.</title>
        <authorList>
            <person name="Xiong Q."/>
            <person name="Wan A.T.-Y."/>
            <person name="Liu X.-Y."/>
            <person name="Fung C.S.-H."/>
            <person name="Xiao X."/>
            <person name="Malainual N."/>
            <person name="Hou J."/>
            <person name="Wang L."/>
            <person name="Wang M."/>
            <person name="Yang K."/>
            <person name="Cui Y."/>
            <person name="Leung E."/>
            <person name="Nong W."/>
            <person name="Shin S.-K."/>
            <person name="Au S."/>
            <person name="Jeong K.Y."/>
            <person name="Chew F.T."/>
            <person name="Hui J."/>
            <person name="Leung T.F."/>
            <person name="Tungtrongchitr A."/>
            <person name="Zhong N."/>
            <person name="Liu Z."/>
            <person name="Tsui S."/>
        </authorList>
    </citation>
    <scope>NUCLEOTIDE SEQUENCE</scope>
    <source>
        <strain evidence="3">Derf</strain>
        <tissue evidence="3">Whole organism</tissue>
    </source>
</reference>
<accession>A0A922KY36</accession>
<organism evidence="3 4">
    <name type="scientific">Dermatophagoides farinae</name>
    <name type="common">American house dust mite</name>
    <dbReference type="NCBI Taxonomy" id="6954"/>
    <lineage>
        <taxon>Eukaryota</taxon>
        <taxon>Metazoa</taxon>
        <taxon>Ecdysozoa</taxon>
        <taxon>Arthropoda</taxon>
        <taxon>Chelicerata</taxon>
        <taxon>Arachnida</taxon>
        <taxon>Acari</taxon>
        <taxon>Acariformes</taxon>
        <taxon>Sarcoptiformes</taxon>
        <taxon>Astigmata</taxon>
        <taxon>Psoroptidia</taxon>
        <taxon>Analgoidea</taxon>
        <taxon>Pyroglyphidae</taxon>
        <taxon>Dermatophagoidinae</taxon>
        <taxon>Dermatophagoides</taxon>
    </lineage>
</organism>
<evidence type="ECO:0000313" key="2">
    <source>
        <dbReference type="EMBL" id="KAH7637916.1"/>
    </source>
</evidence>
<feature type="transmembrane region" description="Helical" evidence="1">
    <location>
        <begin position="6"/>
        <end position="24"/>
    </location>
</feature>
<evidence type="ECO:0000313" key="3">
    <source>
        <dbReference type="EMBL" id="KAH9501407.1"/>
    </source>
</evidence>
<sequence length="163" mass="18342">MNSTTTTIVLCAIIFVMIVFLIDYSEQYPYRNGGGYSNFGYGNNVGMMNRNGGGGTGYYDQNRMMGIGMGQQQSFGRGNYGGSMPMYGHGMTMMGFEQPESKIRILNREKRNSRYNSETHQAPQIVPIMPYQSQNDDMDWFTMFLAMLLLPIRGLFGGVGRPM</sequence>
<keyword evidence="1" id="KW-1133">Transmembrane helix</keyword>
<reference evidence="3" key="1">
    <citation type="submission" date="2013-05" db="EMBL/GenBank/DDBJ databases">
        <authorList>
            <person name="Yim A.K.Y."/>
            <person name="Chan T.F."/>
            <person name="Ji K.M."/>
            <person name="Liu X.Y."/>
            <person name="Zhou J.W."/>
            <person name="Li R.Q."/>
            <person name="Yang K.Y."/>
            <person name="Li J."/>
            <person name="Li M."/>
            <person name="Law P.T.W."/>
            <person name="Wu Y.L."/>
            <person name="Cai Z.L."/>
            <person name="Qin H."/>
            <person name="Bao Y."/>
            <person name="Leung R.K.K."/>
            <person name="Ng P.K.S."/>
            <person name="Zou J."/>
            <person name="Zhong X.J."/>
            <person name="Ran P.X."/>
            <person name="Zhong N.S."/>
            <person name="Liu Z.G."/>
            <person name="Tsui S.K.W."/>
        </authorList>
    </citation>
    <scope>NUCLEOTIDE SEQUENCE</scope>
    <source>
        <strain evidence="3">Derf</strain>
        <tissue evidence="3">Whole organism</tissue>
    </source>
</reference>
<feature type="transmembrane region" description="Helical" evidence="1">
    <location>
        <begin position="138"/>
        <end position="156"/>
    </location>
</feature>
<proteinExistence type="predicted"/>
<comment type="caution">
    <text evidence="3">The sequence shown here is derived from an EMBL/GenBank/DDBJ whole genome shotgun (WGS) entry which is preliminary data.</text>
</comment>
<dbReference type="EMBL" id="ASGP02000006">
    <property type="protein sequence ID" value="KAH9501407.1"/>
    <property type="molecule type" value="Genomic_DNA"/>
</dbReference>
<gene>
    <name evidence="3" type="ORF">DERF_012254</name>
    <name evidence="2" type="ORF">HUG17_9020</name>
</gene>
<dbReference type="Proteomes" id="UP000790347">
    <property type="component" value="Unassembled WGS sequence"/>
</dbReference>
<name>A0A922KY36_DERFA</name>
<dbReference type="EMBL" id="SDOV01000008">
    <property type="protein sequence ID" value="KAH7637916.1"/>
    <property type="molecule type" value="Genomic_DNA"/>
</dbReference>